<protein>
    <submittedName>
        <fullName evidence="7">23S rRNA (Uracil(1939)-C(5))-methyltransferase RlmD</fullName>
    </submittedName>
</protein>
<comment type="similarity">
    <text evidence="4">Belongs to the class I-like SAM-binding methyltransferase superfamily. RNA M5U methyltransferase family.</text>
</comment>
<dbReference type="FunFam" id="3.40.50.150:FF:000009">
    <property type="entry name" value="23S rRNA (Uracil(1939)-C(5))-methyltransferase RlmD"/>
    <property type="match status" value="1"/>
</dbReference>
<dbReference type="Gene3D" id="3.40.50.150">
    <property type="entry name" value="Vaccinia Virus protein VP39"/>
    <property type="match status" value="1"/>
</dbReference>
<evidence type="ECO:0000256" key="2">
    <source>
        <dbReference type="ARBA" id="ARBA00022679"/>
    </source>
</evidence>
<dbReference type="Gene3D" id="2.40.50.1070">
    <property type="match status" value="1"/>
</dbReference>
<dbReference type="PANTHER" id="PTHR11061:SF30">
    <property type="entry name" value="TRNA (URACIL(54)-C(5))-METHYLTRANSFERASE"/>
    <property type="match status" value="1"/>
</dbReference>
<dbReference type="CDD" id="cd02440">
    <property type="entry name" value="AdoMet_MTases"/>
    <property type="match status" value="1"/>
</dbReference>
<feature type="binding site" evidence="4">
    <location>
        <position position="314"/>
    </location>
    <ligand>
        <name>S-adenosyl-L-methionine</name>
        <dbReference type="ChEBI" id="CHEBI:59789"/>
    </ligand>
</feature>
<keyword evidence="3 4" id="KW-0949">S-adenosyl-L-methionine</keyword>
<dbReference type="RefSeq" id="WP_278429055.1">
    <property type="nucleotide sequence ID" value="NZ_DOLB01000094.1"/>
</dbReference>
<dbReference type="PROSITE" id="PS01230">
    <property type="entry name" value="TRMA_1"/>
    <property type="match status" value="1"/>
</dbReference>
<dbReference type="SUPFAM" id="SSF50249">
    <property type="entry name" value="Nucleic acid-binding proteins"/>
    <property type="match status" value="1"/>
</dbReference>
<evidence type="ECO:0000313" key="8">
    <source>
        <dbReference type="Proteomes" id="UP000264445"/>
    </source>
</evidence>
<feature type="binding site" evidence="4">
    <location>
        <position position="335"/>
    </location>
    <ligand>
        <name>S-adenosyl-L-methionine</name>
        <dbReference type="ChEBI" id="CHEBI:59789"/>
    </ligand>
</feature>
<feature type="binding site" evidence="4">
    <location>
        <position position="380"/>
    </location>
    <ligand>
        <name>S-adenosyl-L-methionine</name>
        <dbReference type="ChEBI" id="CHEBI:59789"/>
    </ligand>
</feature>
<comment type="caution">
    <text evidence="7">The sequence shown here is derived from an EMBL/GenBank/DDBJ whole genome shotgun (WGS) entry which is preliminary data.</text>
</comment>
<proteinExistence type="inferred from homology"/>
<dbReference type="PROSITE" id="PS51687">
    <property type="entry name" value="SAM_MT_RNA_M5U"/>
    <property type="match status" value="1"/>
</dbReference>
<keyword evidence="1 4" id="KW-0489">Methyltransferase</keyword>
<dbReference type="InterPro" id="IPR030390">
    <property type="entry name" value="MeTrfase_TrmA_AS"/>
</dbReference>
<dbReference type="Gene3D" id="2.40.50.140">
    <property type="entry name" value="Nucleic acid-binding proteins"/>
    <property type="match status" value="1"/>
</dbReference>
<name>A0A101E6Q7_9THEO</name>
<dbReference type="InterPro" id="IPR030391">
    <property type="entry name" value="MeTrfase_TrmA_CS"/>
</dbReference>
<dbReference type="Pfam" id="PF05958">
    <property type="entry name" value="tRNA_U5-meth_tr"/>
    <property type="match status" value="1"/>
</dbReference>
<dbReference type="InterPro" id="IPR010280">
    <property type="entry name" value="U5_MeTrfase_fam"/>
</dbReference>
<dbReference type="InterPro" id="IPR002792">
    <property type="entry name" value="TRAM_dom"/>
</dbReference>
<dbReference type="InterPro" id="IPR012340">
    <property type="entry name" value="NA-bd_OB-fold"/>
</dbReference>
<evidence type="ECO:0000256" key="4">
    <source>
        <dbReference type="PROSITE-ProRule" id="PRU01024"/>
    </source>
</evidence>
<evidence type="ECO:0000259" key="6">
    <source>
        <dbReference type="PROSITE" id="PS50926"/>
    </source>
</evidence>
<dbReference type="Pfam" id="PF01938">
    <property type="entry name" value="TRAM"/>
    <property type="match status" value="1"/>
</dbReference>
<keyword evidence="2 4" id="KW-0808">Transferase</keyword>
<dbReference type="Proteomes" id="UP000264445">
    <property type="component" value="Unassembled WGS sequence"/>
</dbReference>
<dbReference type="PROSITE" id="PS50926">
    <property type="entry name" value="TRAM"/>
    <property type="match status" value="1"/>
</dbReference>
<dbReference type="EMBL" id="DOLB01000094">
    <property type="protein sequence ID" value="HBT49341.1"/>
    <property type="molecule type" value="Genomic_DNA"/>
</dbReference>
<reference evidence="7 8" key="1">
    <citation type="journal article" date="2018" name="Nat. Biotechnol.">
        <title>A standardized bacterial taxonomy based on genome phylogeny substantially revises the tree of life.</title>
        <authorList>
            <person name="Parks D.H."/>
            <person name="Chuvochina M."/>
            <person name="Waite D.W."/>
            <person name="Rinke C."/>
            <person name="Skarshewski A."/>
            <person name="Chaumeil P.A."/>
            <person name="Hugenholtz P."/>
        </authorList>
    </citation>
    <scope>NUCLEOTIDE SEQUENCE [LARGE SCALE GENOMIC DNA]</scope>
    <source>
        <strain evidence="7">UBA12544</strain>
    </source>
</reference>
<evidence type="ECO:0000256" key="1">
    <source>
        <dbReference type="ARBA" id="ARBA00022603"/>
    </source>
</evidence>
<dbReference type="PROSITE" id="PS01231">
    <property type="entry name" value="TRMA_2"/>
    <property type="match status" value="1"/>
</dbReference>
<dbReference type="GO" id="GO:0070475">
    <property type="term" value="P:rRNA base methylation"/>
    <property type="evidence" value="ECO:0007669"/>
    <property type="project" value="TreeGrafter"/>
</dbReference>
<dbReference type="SUPFAM" id="SSF53335">
    <property type="entry name" value="S-adenosyl-L-methionine-dependent methyltransferases"/>
    <property type="match status" value="1"/>
</dbReference>
<accession>A0A101E6Q7</accession>
<dbReference type="PANTHER" id="PTHR11061">
    <property type="entry name" value="RNA M5U METHYLTRANSFERASE"/>
    <property type="match status" value="1"/>
</dbReference>
<gene>
    <name evidence="7" type="ORF">DEA61_05880</name>
</gene>
<evidence type="ECO:0000256" key="3">
    <source>
        <dbReference type="ARBA" id="ARBA00022691"/>
    </source>
</evidence>
<dbReference type="InterPro" id="IPR029063">
    <property type="entry name" value="SAM-dependent_MTases_sf"/>
</dbReference>
<feature type="active site" description="Nucleophile" evidence="4">
    <location>
        <position position="407"/>
    </location>
</feature>
<evidence type="ECO:0000256" key="5">
    <source>
        <dbReference type="PROSITE-ProRule" id="PRU10015"/>
    </source>
</evidence>
<dbReference type="GO" id="GO:0070041">
    <property type="term" value="F:rRNA (uridine-C5-)-methyltransferase activity"/>
    <property type="evidence" value="ECO:0007669"/>
    <property type="project" value="TreeGrafter"/>
</dbReference>
<sequence length="450" mass="50800">MAKGEIVTVKIEEMDFKGYGVGYCEGKPLKVRGGILGQRVAVRVKKGKKGRAEGEIVEVIERSPFEVESPCPHFGECGGCTYQNLSYENQLKIKKDVVLKLLEKEGIKDFEFLGIERSPKVYGYRNKMEYTFGTDREGKKALGLHRKGKFYDVVMTDKCNIVDEDFTKALSLTFNYALEKNLPFYDKKTHEGYLRHLVVRKASKNGELLINIVTTTQLKHKFDDLVELYRSANFSSTLVGVLHTYNDSWSDAVICEKLEVLYGRDYLIEELLGLKFKISAFSFFQTNSYGAERIYSTVREFAGDVSNKTIFDLYCGTGTIGIVMAPLARKVIGIELVEEAVFSAKENADLNGLENAVFIAGDVSKKLREIKEKPDIVVVDPPRSGVNPKALEDIVNFEPEKIIYVSCNPESFARDLRLFVDKGYAVKKVKAIDMFPHTYHVELVGLLEKS</sequence>
<evidence type="ECO:0000313" key="7">
    <source>
        <dbReference type="EMBL" id="HBT49341.1"/>
    </source>
</evidence>
<dbReference type="AlphaFoldDB" id="A0A101E6Q7"/>
<feature type="active site" evidence="5">
    <location>
        <position position="407"/>
    </location>
</feature>
<organism evidence="7 8">
    <name type="scientific">Caldanaerobacter subterraneus</name>
    <dbReference type="NCBI Taxonomy" id="911092"/>
    <lineage>
        <taxon>Bacteria</taxon>
        <taxon>Bacillati</taxon>
        <taxon>Bacillota</taxon>
        <taxon>Clostridia</taxon>
        <taxon>Thermoanaerobacterales</taxon>
        <taxon>Thermoanaerobacteraceae</taxon>
        <taxon>Caldanaerobacter</taxon>
    </lineage>
</organism>
<feature type="binding site" evidence="4">
    <location>
        <position position="285"/>
    </location>
    <ligand>
        <name>S-adenosyl-L-methionine</name>
        <dbReference type="ChEBI" id="CHEBI:59789"/>
    </ligand>
</feature>
<dbReference type="NCBIfam" id="TIGR00479">
    <property type="entry name" value="rumA"/>
    <property type="match status" value="1"/>
</dbReference>
<feature type="domain" description="TRAM" evidence="6">
    <location>
        <begin position="1"/>
        <end position="58"/>
    </location>
</feature>